<dbReference type="RefSeq" id="WP_116883873.1">
    <property type="nucleotide sequence ID" value="NZ_CABMMC010000141.1"/>
</dbReference>
<dbReference type="InterPro" id="IPR005534">
    <property type="entry name" value="Curli_assmbl/transp-comp_CsgG"/>
</dbReference>
<dbReference type="GeneID" id="78295181"/>
<gene>
    <name evidence="2" type="ORF">C8D82_11229</name>
</gene>
<dbReference type="EMBL" id="QEKH01000012">
    <property type="protein sequence ID" value="PVY42032.1"/>
    <property type="molecule type" value="Genomic_DNA"/>
</dbReference>
<name>A0A2U1B075_9BACT</name>
<feature type="signal peptide" evidence="1">
    <location>
        <begin position="1"/>
        <end position="24"/>
    </location>
</feature>
<feature type="chain" id="PRO_5015725800" description="Curli production assembly/transport component CsgG" evidence="1">
    <location>
        <begin position="25"/>
        <end position="276"/>
    </location>
</feature>
<keyword evidence="3" id="KW-1185">Reference proteome</keyword>
<dbReference type="Gene3D" id="3.40.50.10610">
    <property type="entry name" value="ABC-type transport auxiliary lipoprotein component"/>
    <property type="match status" value="1"/>
</dbReference>
<comment type="caution">
    <text evidence="2">The sequence shown here is derived from an EMBL/GenBank/DDBJ whole genome shotgun (WGS) entry which is preliminary data.</text>
</comment>
<dbReference type="Pfam" id="PF03783">
    <property type="entry name" value="CsgG"/>
    <property type="match status" value="1"/>
</dbReference>
<evidence type="ECO:0000256" key="1">
    <source>
        <dbReference type="SAM" id="SignalP"/>
    </source>
</evidence>
<evidence type="ECO:0000313" key="2">
    <source>
        <dbReference type="EMBL" id="PVY42032.1"/>
    </source>
</evidence>
<evidence type="ECO:0008006" key="4">
    <source>
        <dbReference type="Google" id="ProtNLM"/>
    </source>
</evidence>
<keyword evidence="1" id="KW-0732">Signal</keyword>
<evidence type="ECO:0000313" key="3">
    <source>
        <dbReference type="Proteomes" id="UP000245959"/>
    </source>
</evidence>
<reference evidence="2 3" key="1">
    <citation type="submission" date="2018-04" db="EMBL/GenBank/DDBJ databases">
        <title>Genomic Encyclopedia of Type Strains, Phase IV (KMG-IV): sequencing the most valuable type-strain genomes for metagenomic binning, comparative biology and taxonomic classification.</title>
        <authorList>
            <person name="Goeker M."/>
        </authorList>
    </citation>
    <scope>NUCLEOTIDE SEQUENCE [LARGE SCALE GENOMIC DNA]</scope>
    <source>
        <strain evidence="2 3">DSM 14823</strain>
    </source>
</reference>
<proteinExistence type="predicted"/>
<dbReference type="Proteomes" id="UP000245959">
    <property type="component" value="Unassembled WGS sequence"/>
</dbReference>
<accession>A0A2U1B075</accession>
<dbReference type="GO" id="GO:0030288">
    <property type="term" value="C:outer membrane-bounded periplasmic space"/>
    <property type="evidence" value="ECO:0007669"/>
    <property type="project" value="InterPro"/>
</dbReference>
<dbReference type="AlphaFoldDB" id="A0A2U1B075"/>
<protein>
    <recommendedName>
        <fullName evidence="4">Curli production assembly/transport component CsgG</fullName>
    </recommendedName>
</protein>
<sequence>MKKIGLTGILLTAAALLLPGAEKAAPVPAMKIAVFDFSTIDTVGQKFYRYTENRMPAMVYNQLTPADYGTIDDRMLGWVRGLEVQATLQERREDRDRQSQLNDRELARRDELAAKILNSPQRSTVIGSEYMIAALGDYPEAFSPVDRRALDDSLLAIELGTQADAMAQAKEKFGKLTGATHALYGVVSDFQVEETSFKGYGIETKNKLYTLDVIVKVVELGTNRVVFSGLFTGKIKRLDHGATTRRDTGLYEKLMKNAVGQAAAAMNERFAKKEAK</sequence>
<organism evidence="2 3">
    <name type="scientific">Victivallis vadensis</name>
    <dbReference type="NCBI Taxonomy" id="172901"/>
    <lineage>
        <taxon>Bacteria</taxon>
        <taxon>Pseudomonadati</taxon>
        <taxon>Lentisphaerota</taxon>
        <taxon>Lentisphaeria</taxon>
        <taxon>Victivallales</taxon>
        <taxon>Victivallaceae</taxon>
        <taxon>Victivallis</taxon>
    </lineage>
</organism>